<organism evidence="2 3">
    <name type="scientific">Sphingomonas palmae</name>
    <dbReference type="NCBI Taxonomy" id="1855283"/>
    <lineage>
        <taxon>Bacteria</taxon>
        <taxon>Pseudomonadati</taxon>
        <taxon>Pseudomonadota</taxon>
        <taxon>Alphaproteobacteria</taxon>
        <taxon>Sphingomonadales</taxon>
        <taxon>Sphingomonadaceae</taxon>
        <taxon>Sphingomonas</taxon>
    </lineage>
</organism>
<dbReference type="AlphaFoldDB" id="A0A1H7V5L7"/>
<dbReference type="Proteomes" id="UP000199214">
    <property type="component" value="Unassembled WGS sequence"/>
</dbReference>
<reference evidence="3" key="1">
    <citation type="submission" date="2016-10" db="EMBL/GenBank/DDBJ databases">
        <authorList>
            <person name="Varghese N."/>
            <person name="Submissions S."/>
        </authorList>
    </citation>
    <scope>NUCLEOTIDE SEQUENCE [LARGE SCALE GENOMIC DNA]</scope>
    <source>
        <strain evidence="3">JS21-1</strain>
    </source>
</reference>
<feature type="domain" description="Multi-ubiquitin" evidence="1">
    <location>
        <begin position="43"/>
        <end position="99"/>
    </location>
</feature>
<gene>
    <name evidence="2" type="ORF">SAMN05216382_3169</name>
</gene>
<dbReference type="Pfam" id="PF14452">
    <property type="entry name" value="Multi_ubiq"/>
    <property type="match status" value="2"/>
</dbReference>
<dbReference type="EMBL" id="FNZZ01000009">
    <property type="protein sequence ID" value="SEM04380.1"/>
    <property type="molecule type" value="Genomic_DNA"/>
</dbReference>
<protein>
    <submittedName>
        <fullName evidence="2">Multiubiquitin</fullName>
    </submittedName>
</protein>
<feature type="domain" description="Multi-ubiquitin" evidence="1">
    <location>
        <begin position="104"/>
        <end position="170"/>
    </location>
</feature>
<dbReference type="STRING" id="1855283.SAMN05216382_3169"/>
<evidence type="ECO:0000259" key="1">
    <source>
        <dbReference type="Pfam" id="PF14452"/>
    </source>
</evidence>
<sequence>MATLQNEIEDICSCIQEGRRPRPGMSYRVELGDERLSYRSAVTTDPQPTARQLIELAGLRPIEEHLVISVAPNGRLNALNLDETADLLANEVERFLIFRSDALYRFTLDGDEFIWGSPEIRGDVLKKLAKVDAAIYGVWLEVHGGEDRPIADGATAPLSPKGLERFFTGTNQTTEG</sequence>
<name>A0A1H7V5L7_9SPHN</name>
<proteinExistence type="predicted"/>
<keyword evidence="3" id="KW-1185">Reference proteome</keyword>
<evidence type="ECO:0000313" key="3">
    <source>
        <dbReference type="Proteomes" id="UP000199214"/>
    </source>
</evidence>
<evidence type="ECO:0000313" key="2">
    <source>
        <dbReference type="EMBL" id="SEM04380.1"/>
    </source>
</evidence>
<dbReference type="InterPro" id="IPR027802">
    <property type="entry name" value="Multi-ubiquitin_dom"/>
</dbReference>
<accession>A0A1H7V5L7</accession>
<dbReference type="RefSeq" id="WP_218139405.1">
    <property type="nucleotide sequence ID" value="NZ_FNZZ01000009.1"/>
</dbReference>